<sequence>MGIITEPAGEEEHPVTSSARVSGRIRGGAAVMSAVLVLLAVVLAIPLGVSEAGVALLGVLGWLVALAARLPALASAGRLPDLDRSRTILESASAITDEVVRSRSYWSLSADTLPRSGRASAGRWQNSFSSSRRTSRGSVGPSEAKRRNN</sequence>
<comment type="caution">
    <text evidence="3">The sequence shown here is derived from an EMBL/GenBank/DDBJ whole genome shotgun (WGS) entry which is preliminary data.</text>
</comment>
<accession>A0A7W7T0H7</accession>
<evidence type="ECO:0000256" key="2">
    <source>
        <dbReference type="SAM" id="Phobius"/>
    </source>
</evidence>
<keyword evidence="2" id="KW-1133">Transmembrane helix</keyword>
<reference evidence="3 4" key="1">
    <citation type="submission" date="2020-08" db="EMBL/GenBank/DDBJ databases">
        <title>Sequencing the genomes of 1000 actinobacteria strains.</title>
        <authorList>
            <person name="Klenk H.-P."/>
        </authorList>
    </citation>
    <scope>NUCLEOTIDE SEQUENCE [LARGE SCALE GENOMIC DNA]</scope>
    <source>
        <strain evidence="3 4">DSM 45084</strain>
    </source>
</reference>
<dbReference type="AlphaFoldDB" id="A0A7W7T0H7"/>
<feature type="region of interest" description="Disordered" evidence="1">
    <location>
        <begin position="113"/>
        <end position="149"/>
    </location>
</feature>
<feature type="compositionally biased region" description="Low complexity" evidence="1">
    <location>
        <begin position="127"/>
        <end position="138"/>
    </location>
</feature>
<evidence type="ECO:0000313" key="3">
    <source>
        <dbReference type="EMBL" id="MBB4964240.1"/>
    </source>
</evidence>
<dbReference type="EMBL" id="JACHJS010000001">
    <property type="protein sequence ID" value="MBB4964240.1"/>
    <property type="molecule type" value="Genomic_DNA"/>
</dbReference>
<proteinExistence type="predicted"/>
<feature type="transmembrane region" description="Helical" evidence="2">
    <location>
        <begin position="55"/>
        <end position="76"/>
    </location>
</feature>
<protein>
    <submittedName>
        <fullName evidence="3">Uncharacterized protein</fullName>
    </submittedName>
</protein>
<keyword evidence="2" id="KW-0812">Transmembrane</keyword>
<evidence type="ECO:0000256" key="1">
    <source>
        <dbReference type="SAM" id="MobiDB-lite"/>
    </source>
</evidence>
<dbReference type="Proteomes" id="UP000542674">
    <property type="component" value="Unassembled WGS sequence"/>
</dbReference>
<dbReference type="RefSeq" id="WP_184667127.1">
    <property type="nucleotide sequence ID" value="NZ_BAABAI010000027.1"/>
</dbReference>
<evidence type="ECO:0000313" key="4">
    <source>
        <dbReference type="Proteomes" id="UP000542674"/>
    </source>
</evidence>
<keyword evidence="2" id="KW-0472">Membrane</keyword>
<organism evidence="3 4">
    <name type="scientific">Saccharothrix violaceirubra</name>
    <dbReference type="NCBI Taxonomy" id="413306"/>
    <lineage>
        <taxon>Bacteria</taxon>
        <taxon>Bacillati</taxon>
        <taxon>Actinomycetota</taxon>
        <taxon>Actinomycetes</taxon>
        <taxon>Pseudonocardiales</taxon>
        <taxon>Pseudonocardiaceae</taxon>
        <taxon>Saccharothrix</taxon>
    </lineage>
</organism>
<name>A0A7W7T0H7_9PSEU</name>
<feature type="transmembrane region" description="Helical" evidence="2">
    <location>
        <begin position="29"/>
        <end position="49"/>
    </location>
</feature>
<keyword evidence="4" id="KW-1185">Reference proteome</keyword>
<gene>
    <name evidence="3" type="ORF">F4559_001599</name>
</gene>